<proteinExistence type="inferred from homology"/>
<dbReference type="AlphaFoldDB" id="A0A7W2TUZ2"/>
<evidence type="ECO:0000256" key="5">
    <source>
        <dbReference type="PROSITE-ProRule" id="PRU01248"/>
    </source>
</evidence>
<dbReference type="Pfam" id="PF13356">
    <property type="entry name" value="Arm-DNA-bind_3"/>
    <property type="match status" value="1"/>
</dbReference>
<dbReference type="InterPro" id="IPR053876">
    <property type="entry name" value="Phage_int_M"/>
</dbReference>
<dbReference type="InterPro" id="IPR002104">
    <property type="entry name" value="Integrase_catalytic"/>
</dbReference>
<dbReference type="PROSITE" id="PS51900">
    <property type="entry name" value="CB"/>
    <property type="match status" value="1"/>
</dbReference>
<reference evidence="8 9" key="1">
    <citation type="submission" date="2020-07" db="EMBL/GenBank/DDBJ databases">
        <title>Halieaceae bacterium, F7430, whole genome shotgun sequencing project.</title>
        <authorList>
            <person name="Jiang S."/>
            <person name="Liu Z.W."/>
            <person name="Du Z.J."/>
        </authorList>
    </citation>
    <scope>NUCLEOTIDE SEQUENCE [LARGE SCALE GENOMIC DNA]</scope>
    <source>
        <strain evidence="8 9">F7430</strain>
    </source>
</reference>
<dbReference type="Pfam" id="PF22022">
    <property type="entry name" value="Phage_int_M"/>
    <property type="match status" value="1"/>
</dbReference>
<evidence type="ECO:0000259" key="6">
    <source>
        <dbReference type="PROSITE" id="PS51898"/>
    </source>
</evidence>
<evidence type="ECO:0000259" key="7">
    <source>
        <dbReference type="PROSITE" id="PS51900"/>
    </source>
</evidence>
<evidence type="ECO:0000256" key="1">
    <source>
        <dbReference type="ARBA" id="ARBA00008857"/>
    </source>
</evidence>
<sequence>MSKLSAKGIEKLGVGTHTDGDGLQLVVSPTGNKKWVFRYQLNKRRREMGLGTYPTISLKKARIDAATQRGLILDGKDPLDERNKAKKQIIESGQKEQAKAYTFKQAAAEYIAAHSPGWKNAKHTQQWENTLKTYAEPFIGRLPVNDITTDHVLKALRPIWYEKPETASRVRNRIELVLDAAKARGKRKGENPARWRGHLDKLLPARLDVRARKHHAALPYLELPAFMAKVAEHEDLSYKAVQVTILAALRTSEALCATWDEIDYENKVWTIPAERMKAKKEHRVPLSEPLIKVLKSIPVHTDNNHLFPGMKKNRPLSNMAMLMALRRMGRDDLTMHGFRSTFRDWAGECTPHPRDVCEQALAHSLGNSVEAAYRRGDLFEKRRALMNDWAQYATAAPSEKVVNIRGRRA</sequence>
<dbReference type="Pfam" id="PF00589">
    <property type="entry name" value="Phage_integrase"/>
    <property type="match status" value="1"/>
</dbReference>
<dbReference type="InterPro" id="IPR038488">
    <property type="entry name" value="Integrase_DNA-bd_sf"/>
</dbReference>
<evidence type="ECO:0000313" key="9">
    <source>
        <dbReference type="Proteomes" id="UP000539350"/>
    </source>
</evidence>
<accession>A0A7W2TUZ2</accession>
<dbReference type="InterPro" id="IPR011010">
    <property type="entry name" value="DNA_brk_join_enz"/>
</dbReference>
<evidence type="ECO:0000256" key="4">
    <source>
        <dbReference type="ARBA" id="ARBA00023172"/>
    </source>
</evidence>
<dbReference type="PROSITE" id="PS51898">
    <property type="entry name" value="TYR_RECOMBINASE"/>
    <property type="match status" value="1"/>
</dbReference>
<evidence type="ECO:0000313" key="8">
    <source>
        <dbReference type="EMBL" id="MBA6412375.1"/>
    </source>
</evidence>
<dbReference type="RefSeq" id="WP_182169285.1">
    <property type="nucleotide sequence ID" value="NZ_JACFXU010000013.1"/>
</dbReference>
<dbReference type="GO" id="GO:0006310">
    <property type="term" value="P:DNA recombination"/>
    <property type="evidence" value="ECO:0007669"/>
    <property type="project" value="UniProtKB-KW"/>
</dbReference>
<dbReference type="InterPro" id="IPR025166">
    <property type="entry name" value="Integrase_DNA_bind_dom"/>
</dbReference>
<name>A0A7W2TUZ2_9GAMM</name>
<dbReference type="PANTHER" id="PTHR30629">
    <property type="entry name" value="PROPHAGE INTEGRASE"/>
    <property type="match status" value="1"/>
</dbReference>
<gene>
    <name evidence="8" type="ORF">H2508_04545</name>
</gene>
<evidence type="ECO:0000256" key="2">
    <source>
        <dbReference type="ARBA" id="ARBA00022908"/>
    </source>
</evidence>
<feature type="domain" description="Core-binding (CB)" evidence="7">
    <location>
        <begin position="101"/>
        <end position="182"/>
    </location>
</feature>
<dbReference type="InterPro" id="IPR010998">
    <property type="entry name" value="Integrase_recombinase_N"/>
</dbReference>
<keyword evidence="4" id="KW-0233">DNA recombination</keyword>
<dbReference type="Gene3D" id="1.10.443.10">
    <property type="entry name" value="Intergrase catalytic core"/>
    <property type="match status" value="1"/>
</dbReference>
<dbReference type="Proteomes" id="UP000539350">
    <property type="component" value="Unassembled WGS sequence"/>
</dbReference>
<keyword evidence="9" id="KW-1185">Reference proteome</keyword>
<keyword evidence="3 5" id="KW-0238">DNA-binding</keyword>
<dbReference type="GO" id="GO:0003677">
    <property type="term" value="F:DNA binding"/>
    <property type="evidence" value="ECO:0007669"/>
    <property type="project" value="UniProtKB-UniRule"/>
</dbReference>
<dbReference type="InterPro" id="IPR044068">
    <property type="entry name" value="CB"/>
</dbReference>
<dbReference type="Gene3D" id="1.10.150.130">
    <property type="match status" value="1"/>
</dbReference>
<dbReference type="InterPro" id="IPR013762">
    <property type="entry name" value="Integrase-like_cat_sf"/>
</dbReference>
<evidence type="ECO:0000256" key="3">
    <source>
        <dbReference type="ARBA" id="ARBA00023125"/>
    </source>
</evidence>
<dbReference type="InterPro" id="IPR050808">
    <property type="entry name" value="Phage_Integrase"/>
</dbReference>
<dbReference type="PANTHER" id="PTHR30629:SF2">
    <property type="entry name" value="PROPHAGE INTEGRASE INTS-RELATED"/>
    <property type="match status" value="1"/>
</dbReference>
<keyword evidence="2" id="KW-0229">DNA integration</keyword>
<dbReference type="CDD" id="cd00801">
    <property type="entry name" value="INT_P4_C"/>
    <property type="match status" value="1"/>
</dbReference>
<feature type="domain" description="Tyr recombinase" evidence="6">
    <location>
        <begin position="213"/>
        <end position="386"/>
    </location>
</feature>
<dbReference type="GO" id="GO:0015074">
    <property type="term" value="P:DNA integration"/>
    <property type="evidence" value="ECO:0007669"/>
    <property type="project" value="UniProtKB-KW"/>
</dbReference>
<dbReference type="Gene3D" id="3.30.160.390">
    <property type="entry name" value="Integrase, DNA-binding domain"/>
    <property type="match status" value="1"/>
</dbReference>
<comment type="caution">
    <text evidence="8">The sequence shown here is derived from an EMBL/GenBank/DDBJ whole genome shotgun (WGS) entry which is preliminary data.</text>
</comment>
<protein>
    <submittedName>
        <fullName evidence="8">Integrase arm-type DNA-binding domain-containing protein</fullName>
    </submittedName>
</protein>
<dbReference type="EMBL" id="JACFXU010000013">
    <property type="protein sequence ID" value="MBA6412375.1"/>
    <property type="molecule type" value="Genomic_DNA"/>
</dbReference>
<dbReference type="SUPFAM" id="SSF56349">
    <property type="entry name" value="DNA breaking-rejoining enzymes"/>
    <property type="match status" value="1"/>
</dbReference>
<comment type="similarity">
    <text evidence="1">Belongs to the 'phage' integrase family.</text>
</comment>
<organism evidence="8 9">
    <name type="scientific">Sediminihaliea albiluteola</name>
    <dbReference type="NCBI Taxonomy" id="2758564"/>
    <lineage>
        <taxon>Bacteria</taxon>
        <taxon>Pseudomonadati</taxon>
        <taxon>Pseudomonadota</taxon>
        <taxon>Gammaproteobacteria</taxon>
        <taxon>Cellvibrionales</taxon>
        <taxon>Halieaceae</taxon>
        <taxon>Sediminihaliea</taxon>
    </lineage>
</organism>